<keyword evidence="6" id="KW-1278">Translocase</keyword>
<keyword evidence="5" id="KW-0067">ATP-binding</keyword>
<feature type="transmembrane region" description="Helical" evidence="9">
    <location>
        <begin position="707"/>
        <end position="730"/>
    </location>
</feature>
<dbReference type="InterPro" id="IPR006068">
    <property type="entry name" value="ATPase_P-typ_cation-transptr_C"/>
</dbReference>
<dbReference type="Gene3D" id="2.70.150.10">
    <property type="entry name" value="Calcium-transporting ATPase, cytoplasmic transduction domain A"/>
    <property type="match status" value="1"/>
</dbReference>
<dbReference type="PRINTS" id="PR00120">
    <property type="entry name" value="HATPASE"/>
</dbReference>
<dbReference type="Pfam" id="PF00690">
    <property type="entry name" value="Cation_ATPase_N"/>
    <property type="match status" value="1"/>
</dbReference>
<dbReference type="SUPFAM" id="SSF81660">
    <property type="entry name" value="Metal cation-transporting ATPase, ATP-binding domain N"/>
    <property type="match status" value="1"/>
</dbReference>
<dbReference type="EMBL" id="CP102453">
    <property type="protein sequence ID" value="UUX34803.1"/>
    <property type="molecule type" value="Genomic_DNA"/>
</dbReference>
<reference evidence="11 12" key="1">
    <citation type="submission" date="2022-08" db="EMBL/GenBank/DDBJ databases">
        <title>Aerococcaceae sp. nov isolated from spoiled eye mask.</title>
        <authorList>
            <person name="Zhou G."/>
            <person name="Xie X.-B."/>
            <person name="Shi Q.-S."/>
            <person name="Wang Y.-S."/>
            <person name="Wen X."/>
            <person name="Peng H."/>
            <person name="Yang X.-J."/>
            <person name="Tao H.-B."/>
            <person name="Huang X.-M."/>
        </authorList>
    </citation>
    <scope>NUCLEOTIDE SEQUENCE [LARGE SCALE GENOMIC DNA]</scope>
    <source>
        <strain evidence="12">DM20194951</strain>
    </source>
</reference>
<keyword evidence="12" id="KW-1185">Reference proteome</keyword>
<evidence type="ECO:0000313" key="12">
    <source>
        <dbReference type="Proteomes" id="UP001315967"/>
    </source>
</evidence>
<dbReference type="InterPro" id="IPR018303">
    <property type="entry name" value="ATPase_P-typ_P_site"/>
</dbReference>
<feature type="transmembrane region" description="Helical" evidence="9">
    <location>
        <begin position="635"/>
        <end position="655"/>
    </location>
</feature>
<name>A0ABY5P8Q7_9LACT</name>
<dbReference type="PANTHER" id="PTHR43294:SF20">
    <property type="entry name" value="P-TYPE ATPASE"/>
    <property type="match status" value="1"/>
</dbReference>
<feature type="transmembrane region" description="Helical" evidence="9">
    <location>
        <begin position="289"/>
        <end position="305"/>
    </location>
</feature>
<feature type="transmembrane region" description="Helical" evidence="9">
    <location>
        <begin position="661"/>
        <end position="686"/>
    </location>
</feature>
<dbReference type="Gene3D" id="1.20.1110.10">
    <property type="entry name" value="Calcium-transporting ATPase, transmembrane domain"/>
    <property type="match status" value="2"/>
</dbReference>
<dbReference type="Pfam" id="PF00702">
    <property type="entry name" value="Hydrolase"/>
    <property type="match status" value="1"/>
</dbReference>
<dbReference type="SUPFAM" id="SSF56784">
    <property type="entry name" value="HAD-like"/>
    <property type="match status" value="1"/>
</dbReference>
<dbReference type="InterPro" id="IPR036412">
    <property type="entry name" value="HAD-like_sf"/>
</dbReference>
<dbReference type="InterPro" id="IPR008250">
    <property type="entry name" value="ATPase_P-typ_transduc_dom_A_sf"/>
</dbReference>
<evidence type="ECO:0000256" key="7">
    <source>
        <dbReference type="ARBA" id="ARBA00022989"/>
    </source>
</evidence>
<feature type="transmembrane region" description="Helical" evidence="9">
    <location>
        <begin position="248"/>
        <end position="269"/>
    </location>
</feature>
<dbReference type="Gene3D" id="3.40.50.1000">
    <property type="entry name" value="HAD superfamily/HAD-like"/>
    <property type="match status" value="2"/>
</dbReference>
<dbReference type="SFLD" id="SFLDS00003">
    <property type="entry name" value="Haloacid_Dehalogenase"/>
    <property type="match status" value="1"/>
</dbReference>
<dbReference type="PANTHER" id="PTHR43294">
    <property type="entry name" value="SODIUM/POTASSIUM-TRANSPORTING ATPASE SUBUNIT ALPHA"/>
    <property type="match status" value="1"/>
</dbReference>
<evidence type="ECO:0000256" key="8">
    <source>
        <dbReference type="ARBA" id="ARBA00023136"/>
    </source>
</evidence>
<evidence type="ECO:0000256" key="5">
    <source>
        <dbReference type="ARBA" id="ARBA00022840"/>
    </source>
</evidence>
<sequence>MKKVDMPWSLDTEALPTVLESDPTKGLSSAEAEKRLKENGLNKITHSKNITFWDILIEEIQEPLIILLLIIGVIYSIWGNVGDTITIIFVILAVTFVEVYTEYKAKKSIESLQKMALPTSWVIRDGKATEIETSLIVVGDILILKNGVKISADARVIEAHGLEADESQLTGESMGISKHAQKIPEATGLNDRTNMVHMGSVILKGKGLAMVVSTGMETELGKIAGLTQEAREPKTPLQKSMKQLSNNLIWLALGFSILIPVLGVLRGLPIQEMILTGLSLAFATIPEEMPIIVTMLLGLGAINLSKKNVLIRRTKAAETLGSVTVIATDKTGTLTENKMTLTQWATPDERRLFTYGSLMADVSYDSKGGFLGDPMDKAVVDKAEALGINRRDLLLEYHLVEDFGFDEGNKTFNSRYTYEGKTITLIKGAPESIFSLSQPDAAMEKQLKDYMSEGYRTIAVAFKVETETLFTLSGLICFDDPIREGVKEAVSDCKSAGVKVMMITGDHASTAKRVAENAGIEVTGVLTGDEITAMSAERLAKKVEECNVFARISPEQKLNIVHALHAKGEVVAVTGDGINDAPALKAADIGISMGISGTDVAKEAADMILTDDSFASIIVAIEEGRRLYDNLSKCVKYYLACKVGLIITFLVPVLFNTPMPFSPIQIIILELFMDLAASTSFVAEPAESDVLKRKPRDPNENFMNRQMITGILSGGLTLSVLVLLVYFYILNSTNDLTTAQTFAFVAWLFGHVSLALNMRTNDIPLKEVGVFSSKPFNIWIIGIVLFLVVALNVPVIREYLNLTKIGILPTIGLAILALIAASWMEFWKLSRQ</sequence>
<dbReference type="Gene3D" id="3.40.1110.10">
    <property type="entry name" value="Calcium-transporting ATPase, cytoplasmic domain N"/>
    <property type="match status" value="2"/>
</dbReference>
<evidence type="ECO:0000313" key="11">
    <source>
        <dbReference type="EMBL" id="UUX34803.1"/>
    </source>
</evidence>
<keyword evidence="3 9" id="KW-0812">Transmembrane</keyword>
<dbReference type="InterPro" id="IPR004014">
    <property type="entry name" value="ATPase_P-typ_cation-transptr_N"/>
</dbReference>
<feature type="transmembrane region" description="Helical" evidence="9">
    <location>
        <begin position="776"/>
        <end position="795"/>
    </location>
</feature>
<organism evidence="11 12">
    <name type="scientific">Fundicoccus culcitae</name>
    <dbReference type="NCBI Taxonomy" id="2969821"/>
    <lineage>
        <taxon>Bacteria</taxon>
        <taxon>Bacillati</taxon>
        <taxon>Bacillota</taxon>
        <taxon>Bacilli</taxon>
        <taxon>Lactobacillales</taxon>
        <taxon>Aerococcaceae</taxon>
        <taxon>Fundicoccus</taxon>
    </lineage>
</organism>
<keyword evidence="8 9" id="KW-0472">Membrane</keyword>
<evidence type="ECO:0000256" key="4">
    <source>
        <dbReference type="ARBA" id="ARBA00022741"/>
    </source>
</evidence>
<keyword evidence="7 9" id="KW-1133">Transmembrane helix</keyword>
<dbReference type="SFLD" id="SFLDG00002">
    <property type="entry name" value="C1.7:_P-type_atpase_like"/>
    <property type="match status" value="1"/>
</dbReference>
<feature type="transmembrane region" description="Helical" evidence="9">
    <location>
        <begin position="807"/>
        <end position="827"/>
    </location>
</feature>
<dbReference type="InterPro" id="IPR050510">
    <property type="entry name" value="Cation_transp_ATPase_P-type"/>
</dbReference>
<keyword evidence="4" id="KW-0547">Nucleotide-binding</keyword>
<dbReference type="SFLD" id="SFLDF00027">
    <property type="entry name" value="p-type_atpase"/>
    <property type="match status" value="1"/>
</dbReference>
<dbReference type="InterPro" id="IPR044492">
    <property type="entry name" value="P_typ_ATPase_HD_dom"/>
</dbReference>
<evidence type="ECO:0000256" key="1">
    <source>
        <dbReference type="ARBA" id="ARBA00004141"/>
    </source>
</evidence>
<feature type="transmembrane region" description="Helical" evidence="9">
    <location>
        <begin position="60"/>
        <end position="78"/>
    </location>
</feature>
<dbReference type="InterPro" id="IPR059000">
    <property type="entry name" value="ATPase_P-type_domA"/>
</dbReference>
<evidence type="ECO:0000256" key="2">
    <source>
        <dbReference type="ARBA" id="ARBA00005675"/>
    </source>
</evidence>
<comment type="similarity">
    <text evidence="2">Belongs to the cation transport ATPase (P-type) (TC 3.A.3) family. Type IIA subfamily.</text>
</comment>
<feature type="domain" description="Cation-transporting P-type ATPase N-terminal" evidence="10">
    <location>
        <begin position="6"/>
        <end position="80"/>
    </location>
</feature>
<evidence type="ECO:0000256" key="6">
    <source>
        <dbReference type="ARBA" id="ARBA00022967"/>
    </source>
</evidence>
<comment type="subcellular location">
    <subcellularLocation>
        <location evidence="1">Membrane</location>
        <topology evidence="1">Multi-pass membrane protein</topology>
    </subcellularLocation>
</comment>
<dbReference type="PRINTS" id="PR00119">
    <property type="entry name" value="CATATPASE"/>
</dbReference>
<dbReference type="RefSeq" id="WP_313794305.1">
    <property type="nucleotide sequence ID" value="NZ_CP102453.1"/>
</dbReference>
<dbReference type="SUPFAM" id="SSF81653">
    <property type="entry name" value="Calcium ATPase, transduction domain A"/>
    <property type="match status" value="1"/>
</dbReference>
<dbReference type="SUPFAM" id="SSF81665">
    <property type="entry name" value="Calcium ATPase, transmembrane domain M"/>
    <property type="match status" value="1"/>
</dbReference>
<accession>A0ABY5P8Q7</accession>
<dbReference type="SMART" id="SM00831">
    <property type="entry name" value="Cation_ATPase_N"/>
    <property type="match status" value="1"/>
</dbReference>
<feature type="transmembrane region" description="Helical" evidence="9">
    <location>
        <begin position="736"/>
        <end position="756"/>
    </location>
</feature>
<proteinExistence type="inferred from homology"/>
<dbReference type="NCBIfam" id="TIGR01494">
    <property type="entry name" value="ATPase_P-type"/>
    <property type="match status" value="3"/>
</dbReference>
<evidence type="ECO:0000256" key="3">
    <source>
        <dbReference type="ARBA" id="ARBA00022692"/>
    </source>
</evidence>
<dbReference type="PROSITE" id="PS00154">
    <property type="entry name" value="ATPASE_E1_E2"/>
    <property type="match status" value="1"/>
</dbReference>
<dbReference type="InterPro" id="IPR023299">
    <property type="entry name" value="ATPase_P-typ_cyto_dom_N"/>
</dbReference>
<dbReference type="Pfam" id="PF00122">
    <property type="entry name" value="E1-E2_ATPase"/>
    <property type="match status" value="1"/>
</dbReference>
<dbReference type="InterPro" id="IPR023214">
    <property type="entry name" value="HAD_sf"/>
</dbReference>
<dbReference type="Pfam" id="PF00689">
    <property type="entry name" value="Cation_ATPase_C"/>
    <property type="match status" value="1"/>
</dbReference>
<gene>
    <name evidence="11" type="ORF">NRE15_03900</name>
</gene>
<dbReference type="InterPro" id="IPR023298">
    <property type="entry name" value="ATPase_P-typ_TM_dom_sf"/>
</dbReference>
<protein>
    <submittedName>
        <fullName evidence="11">Cation-transporting P-type ATPase</fullName>
    </submittedName>
</protein>
<dbReference type="InterPro" id="IPR001757">
    <property type="entry name" value="P_typ_ATPase"/>
</dbReference>
<evidence type="ECO:0000259" key="10">
    <source>
        <dbReference type="SMART" id="SM00831"/>
    </source>
</evidence>
<dbReference type="Proteomes" id="UP001315967">
    <property type="component" value="Chromosome"/>
</dbReference>
<evidence type="ECO:0000256" key="9">
    <source>
        <dbReference type="SAM" id="Phobius"/>
    </source>
</evidence>